<dbReference type="Pfam" id="PF12819">
    <property type="entry name" value="Malectin_like"/>
    <property type="match status" value="1"/>
</dbReference>
<feature type="compositionally biased region" description="Basic and acidic residues" evidence="13">
    <location>
        <begin position="1126"/>
        <end position="1136"/>
    </location>
</feature>
<evidence type="ECO:0000256" key="12">
    <source>
        <dbReference type="PROSITE-ProRule" id="PRU10141"/>
    </source>
</evidence>
<reference evidence="16 17" key="1">
    <citation type="submission" date="2016-09" db="EMBL/GenBank/DDBJ databases">
        <title>The draft genome of Dichanthelium oligosanthes: A C3 panicoid grass species.</title>
        <authorList>
            <person name="Studer A.J."/>
            <person name="Schnable J.C."/>
            <person name="Brutnell T.P."/>
        </authorList>
    </citation>
    <scope>NUCLEOTIDE SEQUENCE [LARGE SCALE GENOMIC DNA]</scope>
    <source>
        <strain evidence="17">cv. Kellogg 1175</strain>
        <tissue evidence="16">Leaf</tissue>
    </source>
</reference>
<evidence type="ECO:0000256" key="4">
    <source>
        <dbReference type="ARBA" id="ARBA00022692"/>
    </source>
</evidence>
<evidence type="ECO:0000256" key="14">
    <source>
        <dbReference type="SAM" id="Phobius"/>
    </source>
</evidence>
<organism evidence="16 17">
    <name type="scientific">Dichanthelium oligosanthes</name>
    <dbReference type="NCBI Taxonomy" id="888268"/>
    <lineage>
        <taxon>Eukaryota</taxon>
        <taxon>Viridiplantae</taxon>
        <taxon>Streptophyta</taxon>
        <taxon>Embryophyta</taxon>
        <taxon>Tracheophyta</taxon>
        <taxon>Spermatophyta</taxon>
        <taxon>Magnoliopsida</taxon>
        <taxon>Liliopsida</taxon>
        <taxon>Poales</taxon>
        <taxon>Poaceae</taxon>
        <taxon>PACMAD clade</taxon>
        <taxon>Panicoideae</taxon>
        <taxon>Panicodae</taxon>
        <taxon>Paniceae</taxon>
        <taxon>Dichantheliinae</taxon>
        <taxon>Dichanthelium</taxon>
    </lineage>
</organism>
<dbReference type="SMART" id="SM00220">
    <property type="entry name" value="S_TKc"/>
    <property type="match status" value="1"/>
</dbReference>
<dbReference type="InterPro" id="IPR000719">
    <property type="entry name" value="Prot_kinase_dom"/>
</dbReference>
<evidence type="ECO:0000256" key="8">
    <source>
        <dbReference type="ARBA" id="ARBA00022840"/>
    </source>
</evidence>
<dbReference type="Gene3D" id="1.10.510.10">
    <property type="entry name" value="Transferase(Phosphotransferase) domain 1"/>
    <property type="match status" value="1"/>
</dbReference>
<dbReference type="PROSITE" id="PS50011">
    <property type="entry name" value="PROTEIN_KINASE_DOM"/>
    <property type="match status" value="1"/>
</dbReference>
<accession>A0A1E5VSJ1</accession>
<evidence type="ECO:0000256" key="1">
    <source>
        <dbReference type="ARBA" id="ARBA00004479"/>
    </source>
</evidence>
<evidence type="ECO:0000256" key="3">
    <source>
        <dbReference type="ARBA" id="ARBA00022679"/>
    </source>
</evidence>
<sequence length="1167" mass="126461">MRSDRARASRLHHRIKSMALDVILNLAAKRPELKSKSQLPRCTFHPAYALSLGPGLRGCKMRQKNKAGCIPAHVIARSFMRKRPHLVSHDMNHSGLPRERERRIVAGNTRGMGLQSSPVLLLGSLPQAPGSAQCCPYAGEGVTGVLRRRASAEVGEERAVGSRRVLPVPLLTALGGGGQSQHYTAFLHTVEDTPCSIFSPAAATKVAAPAASSLFFSDDDAFRDKFPEIAQRHDLYRSMASKQARESVNWVVIKLTTLEKLQELLHLRPDLECSLRMREPKCTSMPSEIIPLRYSSTSSLPSGVKSTMDKFQLALNLVGIISSLCCFSAAAYTPEDNYLISCGSSVGTMVGQRVFVADDSGSVTLTAPKSASVKASLSSVSGLDSAALYQTARVFTAPSSYAFKISRPGRHFVRLHFFPFACQRYDLAAASFKVSTQDAVLIDGFTPVRNDASQPVRDEFLLDVARDTLIVTFVPLAGGLAFVNAVEVVSVPDDLMAGPARTSLGQQLNPVVLPLQTAYRVNVDGPAVAADGDAIWREWTTDQRFMAASPGVVTRVLSYNGSLNHLSGEATPDNAPDIVYATARELVMLNMVDQMTWQFDVDKQPSSYLIRFHWCDIVSRAPHLLSIDVYVGGHTVVIGLDLSTIGNGDLAVPYYMDFILDSSDPSGKIIIYVGSSSSMKNNRSAFPGPILNGIEIMKMNFSSSSVVVVEPTAGSKKQHLAIVLGSICGAFAVVSIAIVLVIFLRKREEKVLPSPSQSPSSTPWMPLLNRFSLRSRGPGANGAGSPSFTTDKSMPGAVPIAGSSAPSYRFPFAMLQEATDNFDESLVIGAGGFGKVYRAMLPDGTKVAVKRASPESRQGAREFRTEIELLSGLRHRHLVSLVGYCDDGDEMILLYEYMEHGSLRSRLYGGAATAERALSWAQRLEACAGAARGLLYLHTALAKPVIHRDVKSSNILLDGGLAAKVADFGLSRAGPELDETHVSTAVKGSFGYVDPEYVRTRKLTAKSDVYSFGVVLLEALCGRPVVDPRLPKPMVNLVEWALHWQGRGELDKIVDRRIAAAVRPQALTKYGETAAKCLADRGADRPAMEDVVWSLQFVMRLQDDSGLDFSDVNSLNLVRELTPPLDPHRGSSHENETGGEGEGVTDGEYADVSMRGVFWQMVNVGGR</sequence>
<protein>
    <submittedName>
        <fullName evidence="16">Receptor-like protein kinase HERK 1</fullName>
    </submittedName>
</protein>
<dbReference type="InterPro" id="IPR017441">
    <property type="entry name" value="Protein_kinase_ATP_BS"/>
</dbReference>
<dbReference type="PANTHER" id="PTHR47989">
    <property type="entry name" value="OS01G0750732 PROTEIN"/>
    <property type="match status" value="1"/>
</dbReference>
<dbReference type="SUPFAM" id="SSF56112">
    <property type="entry name" value="Protein kinase-like (PK-like)"/>
    <property type="match status" value="1"/>
</dbReference>
<feature type="region of interest" description="Disordered" evidence="13">
    <location>
        <begin position="1121"/>
        <end position="1146"/>
    </location>
</feature>
<gene>
    <name evidence="16" type="ORF">BAE44_0010903</name>
</gene>
<dbReference type="AlphaFoldDB" id="A0A1E5VSJ1"/>
<dbReference type="PANTHER" id="PTHR47989:SF62">
    <property type="entry name" value="OS05G0423500 PROTEIN"/>
    <property type="match status" value="1"/>
</dbReference>
<proteinExistence type="predicted"/>
<dbReference type="FunFam" id="3.30.200.20:FF:000039">
    <property type="entry name" value="receptor-like protein kinase FERONIA"/>
    <property type="match status" value="1"/>
</dbReference>
<evidence type="ECO:0000256" key="11">
    <source>
        <dbReference type="ARBA" id="ARBA00023180"/>
    </source>
</evidence>
<evidence type="ECO:0000256" key="13">
    <source>
        <dbReference type="SAM" id="MobiDB-lite"/>
    </source>
</evidence>
<dbReference type="FunFam" id="2.60.120.430:FF:000005">
    <property type="entry name" value="Putative receptor-like protein kinase"/>
    <property type="match status" value="1"/>
</dbReference>
<keyword evidence="8 12" id="KW-0067">ATP-binding</keyword>
<keyword evidence="4 14" id="KW-0812">Transmembrane</keyword>
<dbReference type="Gene3D" id="3.30.200.20">
    <property type="entry name" value="Phosphorylase Kinase, domain 1"/>
    <property type="match status" value="1"/>
</dbReference>
<dbReference type="EMBL" id="LWDX02030887">
    <property type="protein sequence ID" value="OEL28079.1"/>
    <property type="molecule type" value="Genomic_DNA"/>
</dbReference>
<dbReference type="STRING" id="888268.A0A1E5VSJ1"/>
<dbReference type="CDD" id="cd14066">
    <property type="entry name" value="STKc_IRAK"/>
    <property type="match status" value="1"/>
</dbReference>
<dbReference type="OrthoDB" id="4062651at2759"/>
<dbReference type="Pfam" id="PF07714">
    <property type="entry name" value="PK_Tyr_Ser-Thr"/>
    <property type="match status" value="1"/>
</dbReference>
<dbReference type="InterPro" id="IPR001245">
    <property type="entry name" value="Ser-Thr/Tyr_kinase_cat_dom"/>
</dbReference>
<feature type="domain" description="Protein kinase" evidence="15">
    <location>
        <begin position="822"/>
        <end position="1098"/>
    </location>
</feature>
<keyword evidence="6 12" id="KW-0547">Nucleotide-binding</keyword>
<keyword evidence="17" id="KW-1185">Reference proteome</keyword>
<keyword evidence="11" id="KW-0325">Glycoprotein</keyword>
<feature type="transmembrane region" description="Helical" evidence="14">
    <location>
        <begin position="720"/>
        <end position="744"/>
    </location>
</feature>
<keyword evidence="3" id="KW-0808">Transferase</keyword>
<dbReference type="GO" id="GO:0005524">
    <property type="term" value="F:ATP binding"/>
    <property type="evidence" value="ECO:0007669"/>
    <property type="project" value="UniProtKB-UniRule"/>
</dbReference>
<keyword evidence="9 14" id="KW-1133">Transmembrane helix</keyword>
<comment type="caution">
    <text evidence="16">The sequence shown here is derived from an EMBL/GenBank/DDBJ whole genome shotgun (WGS) entry which is preliminary data.</text>
</comment>
<evidence type="ECO:0000256" key="7">
    <source>
        <dbReference type="ARBA" id="ARBA00022777"/>
    </source>
</evidence>
<keyword evidence="7 16" id="KW-0418">Kinase</keyword>
<evidence type="ECO:0000259" key="15">
    <source>
        <dbReference type="PROSITE" id="PS50011"/>
    </source>
</evidence>
<evidence type="ECO:0000256" key="9">
    <source>
        <dbReference type="ARBA" id="ARBA00022989"/>
    </source>
</evidence>
<dbReference type="FunFam" id="1.10.510.10:FF:000252">
    <property type="entry name" value="Receptor-like protein kinase FERONIA"/>
    <property type="match status" value="1"/>
</dbReference>
<evidence type="ECO:0000256" key="2">
    <source>
        <dbReference type="ARBA" id="ARBA00022527"/>
    </source>
</evidence>
<name>A0A1E5VSJ1_9POAL</name>
<dbReference type="InterPro" id="IPR024788">
    <property type="entry name" value="Malectin-like_Carb-bd_dom"/>
</dbReference>
<keyword evidence="10 14" id="KW-0472">Membrane</keyword>
<dbReference type="GO" id="GO:0004674">
    <property type="term" value="F:protein serine/threonine kinase activity"/>
    <property type="evidence" value="ECO:0007669"/>
    <property type="project" value="UniProtKB-KW"/>
</dbReference>
<evidence type="ECO:0000256" key="5">
    <source>
        <dbReference type="ARBA" id="ARBA00022729"/>
    </source>
</evidence>
<dbReference type="Gene3D" id="2.60.120.430">
    <property type="entry name" value="Galactose-binding lectin"/>
    <property type="match status" value="2"/>
</dbReference>
<evidence type="ECO:0000256" key="6">
    <source>
        <dbReference type="ARBA" id="ARBA00022741"/>
    </source>
</evidence>
<dbReference type="PROSITE" id="PS00108">
    <property type="entry name" value="PROTEIN_KINASE_ST"/>
    <property type="match status" value="1"/>
</dbReference>
<dbReference type="PROSITE" id="PS00107">
    <property type="entry name" value="PROTEIN_KINASE_ATP"/>
    <property type="match status" value="1"/>
</dbReference>
<comment type="subcellular location">
    <subcellularLocation>
        <location evidence="1">Membrane</location>
        <topology evidence="1">Single-pass type I membrane protein</topology>
    </subcellularLocation>
</comment>
<evidence type="ECO:0000313" key="16">
    <source>
        <dbReference type="EMBL" id="OEL28079.1"/>
    </source>
</evidence>
<dbReference type="InterPro" id="IPR011009">
    <property type="entry name" value="Kinase-like_dom_sf"/>
</dbReference>
<dbReference type="GO" id="GO:0016020">
    <property type="term" value="C:membrane"/>
    <property type="evidence" value="ECO:0007669"/>
    <property type="project" value="UniProtKB-SubCell"/>
</dbReference>
<feature type="binding site" evidence="12">
    <location>
        <position position="850"/>
    </location>
    <ligand>
        <name>ATP</name>
        <dbReference type="ChEBI" id="CHEBI:30616"/>
    </ligand>
</feature>
<evidence type="ECO:0000256" key="10">
    <source>
        <dbReference type="ARBA" id="ARBA00023136"/>
    </source>
</evidence>
<keyword evidence="2" id="KW-0723">Serine/threonine-protein kinase</keyword>
<feature type="compositionally biased region" description="Acidic residues" evidence="13">
    <location>
        <begin position="1137"/>
        <end position="1146"/>
    </location>
</feature>
<keyword evidence="16" id="KW-0675">Receptor</keyword>
<evidence type="ECO:0000313" key="17">
    <source>
        <dbReference type="Proteomes" id="UP000095767"/>
    </source>
</evidence>
<dbReference type="InterPro" id="IPR008271">
    <property type="entry name" value="Ser/Thr_kinase_AS"/>
</dbReference>
<dbReference type="Proteomes" id="UP000095767">
    <property type="component" value="Unassembled WGS sequence"/>
</dbReference>
<keyword evidence="5" id="KW-0732">Signal</keyword>